<sequence length="297" mass="33595">MPPEPNPDPFATALRAAIARRGLGLHRIREHLRSRGVTVSAATLSYWQSGRSRPERHESLTALHHLEEVLAVPQGTLTALLGPPRPRGLHRVPELPEIGAFWPAPTDVEDAVSDIDTTWDARLTRLSQHDTIHIGPNREELTFVSRQVLRANADGPDRWVVILHLDEHNHPLPEIKPLRHCTLGRHTTNPDTGLLAAELLFPKPLQRNETIITEHELTNHAPHPTATNYERKFRLPVREYVLEIRFHPTCPPATITRHTTTKNTHHTEQVHLDELTSVHGVATDFGPGTYGFHWTWP</sequence>
<organism evidence="1 2">
    <name type="scientific">Crossiella cryophila</name>
    <dbReference type="NCBI Taxonomy" id="43355"/>
    <lineage>
        <taxon>Bacteria</taxon>
        <taxon>Bacillati</taxon>
        <taxon>Actinomycetota</taxon>
        <taxon>Actinomycetes</taxon>
        <taxon>Pseudonocardiales</taxon>
        <taxon>Pseudonocardiaceae</taxon>
        <taxon>Crossiella</taxon>
    </lineage>
</organism>
<evidence type="ECO:0000313" key="2">
    <source>
        <dbReference type="Proteomes" id="UP000533598"/>
    </source>
</evidence>
<keyword evidence="2" id="KW-1185">Reference proteome</keyword>
<proteinExistence type="predicted"/>
<reference evidence="1 2" key="1">
    <citation type="submission" date="2020-08" db="EMBL/GenBank/DDBJ databases">
        <title>Sequencing the genomes of 1000 actinobacteria strains.</title>
        <authorList>
            <person name="Klenk H.-P."/>
        </authorList>
    </citation>
    <scope>NUCLEOTIDE SEQUENCE [LARGE SCALE GENOMIC DNA]</scope>
    <source>
        <strain evidence="1 2">DSM 44230</strain>
    </source>
</reference>
<evidence type="ECO:0000313" key="1">
    <source>
        <dbReference type="EMBL" id="MBB4674556.1"/>
    </source>
</evidence>
<accession>A0A7W7FQ53</accession>
<dbReference type="AlphaFoldDB" id="A0A7W7FQ53"/>
<dbReference type="RefSeq" id="WP_185000661.1">
    <property type="nucleotide sequence ID" value="NZ_BAAAUI010000003.1"/>
</dbReference>
<dbReference type="Proteomes" id="UP000533598">
    <property type="component" value="Unassembled WGS sequence"/>
</dbReference>
<comment type="caution">
    <text evidence="1">The sequence shown here is derived from an EMBL/GenBank/DDBJ whole genome shotgun (WGS) entry which is preliminary data.</text>
</comment>
<protein>
    <submittedName>
        <fullName evidence="1">Uncharacterized protein</fullName>
    </submittedName>
</protein>
<gene>
    <name evidence="1" type="ORF">HNR67_000674</name>
</gene>
<name>A0A7W7FQ53_9PSEU</name>
<dbReference type="EMBL" id="JACHMH010000001">
    <property type="protein sequence ID" value="MBB4674556.1"/>
    <property type="molecule type" value="Genomic_DNA"/>
</dbReference>